<protein>
    <submittedName>
        <fullName evidence="1">19239_t:CDS:1</fullName>
    </submittedName>
</protein>
<dbReference type="Proteomes" id="UP000789920">
    <property type="component" value="Unassembled WGS sequence"/>
</dbReference>
<comment type="caution">
    <text evidence="1">The sequence shown here is derived from an EMBL/GenBank/DDBJ whole genome shotgun (WGS) entry which is preliminary data.</text>
</comment>
<feature type="non-terminal residue" evidence="1">
    <location>
        <position position="45"/>
    </location>
</feature>
<organism evidence="1 2">
    <name type="scientific">Racocetra persica</name>
    <dbReference type="NCBI Taxonomy" id="160502"/>
    <lineage>
        <taxon>Eukaryota</taxon>
        <taxon>Fungi</taxon>
        <taxon>Fungi incertae sedis</taxon>
        <taxon>Mucoromycota</taxon>
        <taxon>Glomeromycotina</taxon>
        <taxon>Glomeromycetes</taxon>
        <taxon>Diversisporales</taxon>
        <taxon>Gigasporaceae</taxon>
        <taxon>Racocetra</taxon>
    </lineage>
</organism>
<evidence type="ECO:0000313" key="2">
    <source>
        <dbReference type="Proteomes" id="UP000789920"/>
    </source>
</evidence>
<reference evidence="1" key="1">
    <citation type="submission" date="2021-06" db="EMBL/GenBank/DDBJ databases">
        <authorList>
            <person name="Kallberg Y."/>
            <person name="Tangrot J."/>
            <person name="Rosling A."/>
        </authorList>
    </citation>
    <scope>NUCLEOTIDE SEQUENCE</scope>
    <source>
        <strain evidence="1">MA461A</strain>
    </source>
</reference>
<name>A0ACA9SN77_9GLOM</name>
<sequence length="45" mass="5163">YVDEFTCLEYAFIISRSNVITQDIATQTTKFKVLEINLFGSTTLK</sequence>
<dbReference type="EMBL" id="CAJVQC010143662">
    <property type="protein sequence ID" value="CAG8844680.1"/>
    <property type="molecule type" value="Genomic_DNA"/>
</dbReference>
<proteinExistence type="predicted"/>
<gene>
    <name evidence="1" type="ORF">RPERSI_LOCUS33311</name>
</gene>
<keyword evidence="2" id="KW-1185">Reference proteome</keyword>
<accession>A0ACA9SN77</accession>
<evidence type="ECO:0000313" key="1">
    <source>
        <dbReference type="EMBL" id="CAG8844680.1"/>
    </source>
</evidence>
<feature type="non-terminal residue" evidence="1">
    <location>
        <position position="1"/>
    </location>
</feature>